<reference evidence="1 2" key="1">
    <citation type="submission" date="2016-04" db="EMBL/GenBank/DDBJ databases">
        <title>A degradative enzymes factory behind the ericoid mycorrhizal symbiosis.</title>
        <authorList>
            <consortium name="DOE Joint Genome Institute"/>
            <person name="Martino E."/>
            <person name="Morin E."/>
            <person name="Grelet G."/>
            <person name="Kuo A."/>
            <person name="Kohler A."/>
            <person name="Daghino S."/>
            <person name="Barry K."/>
            <person name="Choi C."/>
            <person name="Cichocki N."/>
            <person name="Clum A."/>
            <person name="Copeland A."/>
            <person name="Hainaut M."/>
            <person name="Haridas S."/>
            <person name="Labutti K."/>
            <person name="Lindquist E."/>
            <person name="Lipzen A."/>
            <person name="Khouja H.-R."/>
            <person name="Murat C."/>
            <person name="Ohm R."/>
            <person name="Olson A."/>
            <person name="Spatafora J."/>
            <person name="Veneault-Fourrey C."/>
            <person name="Henrissat B."/>
            <person name="Grigoriev I."/>
            <person name="Martin F."/>
            <person name="Perotto S."/>
        </authorList>
    </citation>
    <scope>NUCLEOTIDE SEQUENCE [LARGE SCALE GENOMIC DNA]</scope>
    <source>
        <strain evidence="1 2">F</strain>
    </source>
</reference>
<organism evidence="1 2">
    <name type="scientific">Hyaloscypha variabilis (strain UAMH 11265 / GT02V1 / F)</name>
    <name type="common">Meliniomyces variabilis</name>
    <dbReference type="NCBI Taxonomy" id="1149755"/>
    <lineage>
        <taxon>Eukaryota</taxon>
        <taxon>Fungi</taxon>
        <taxon>Dikarya</taxon>
        <taxon>Ascomycota</taxon>
        <taxon>Pezizomycotina</taxon>
        <taxon>Leotiomycetes</taxon>
        <taxon>Helotiales</taxon>
        <taxon>Hyaloscyphaceae</taxon>
        <taxon>Hyaloscypha</taxon>
        <taxon>Hyaloscypha variabilis</taxon>
    </lineage>
</organism>
<dbReference type="EMBL" id="KZ613938">
    <property type="protein sequence ID" value="PMD47260.1"/>
    <property type="molecule type" value="Genomic_DNA"/>
</dbReference>
<evidence type="ECO:0000313" key="2">
    <source>
        <dbReference type="Proteomes" id="UP000235786"/>
    </source>
</evidence>
<keyword evidence="2" id="KW-1185">Reference proteome</keyword>
<protein>
    <submittedName>
        <fullName evidence="1">Uncharacterized protein</fullName>
    </submittedName>
</protein>
<gene>
    <name evidence="1" type="ORF">L207DRAFT_576053</name>
</gene>
<evidence type="ECO:0000313" key="1">
    <source>
        <dbReference type="EMBL" id="PMD47260.1"/>
    </source>
</evidence>
<accession>A0A2J6S929</accession>
<proteinExistence type="predicted"/>
<dbReference type="Proteomes" id="UP000235786">
    <property type="component" value="Unassembled WGS sequence"/>
</dbReference>
<name>A0A2J6S929_HYAVF</name>
<dbReference type="AlphaFoldDB" id="A0A2J6S929"/>
<sequence>MTASGFGISTVRLAIPGISVIGTNMDQQMIGMDQDWLRVGTCLARSWLRIHYHRLKSPNFEAPEDKATKKILANPSIRSPGTDTEDLGEVVVLNDDVVAGTGCAEITVVALKVGILEDWTDHLRINNQAGLEIDVNALLFLWDNFSRTESSMMSFRVNKKCQLDRPFLKIYVSVVLTIFLDLFESSLAPAEN</sequence>